<evidence type="ECO:0000313" key="5">
    <source>
        <dbReference type="Proteomes" id="UP000656548"/>
    </source>
</evidence>
<keyword evidence="5" id="KW-1185">Reference proteome</keyword>
<organism evidence="4 5">
    <name type="scientific">Amycolatopsis roodepoortensis</name>
    <dbReference type="NCBI Taxonomy" id="700274"/>
    <lineage>
        <taxon>Bacteria</taxon>
        <taxon>Bacillati</taxon>
        <taxon>Actinomycetota</taxon>
        <taxon>Actinomycetes</taxon>
        <taxon>Pseudonocardiales</taxon>
        <taxon>Pseudonocardiaceae</taxon>
        <taxon>Amycolatopsis</taxon>
    </lineage>
</organism>
<feature type="region of interest" description="Disordered" evidence="1">
    <location>
        <begin position="355"/>
        <end position="438"/>
    </location>
</feature>
<feature type="transmembrane region" description="Helical" evidence="2">
    <location>
        <begin position="89"/>
        <end position="111"/>
    </location>
</feature>
<proteinExistence type="predicted"/>
<dbReference type="PANTHER" id="PTHR23028:SF53">
    <property type="entry name" value="ACYL_TRANSF_3 DOMAIN-CONTAINING PROTEIN"/>
    <property type="match status" value="1"/>
</dbReference>
<comment type="caution">
    <text evidence="4">The sequence shown here is derived from an EMBL/GenBank/DDBJ whole genome shotgun (WGS) entry which is preliminary data.</text>
</comment>
<evidence type="ECO:0000259" key="3">
    <source>
        <dbReference type="Pfam" id="PF01757"/>
    </source>
</evidence>
<sequence length="438" mass="48772">MSSPGAKTYAKPDTGFAWLRMFGAILVVFEHCFPIIEPSRITSLPSSWNISLGYFALMGFFAMSGYQIADSWRRDSSWWRYLLKRVLRIWPPLLFVVMVTAFVIGPLVTVLSPREYWGNHDTWGYVVNNAMLYPLQHLLPGVFTENPYPFSANGSIWTLPMETTGYLIVLVIGLVGGLARGRIVLFPLLLAFMVADGIMGASVGFHGDAGSLFSVPLGSMVAFLVAFVLGMLLHSYRDLIPLRPAVAYALVALYLVANFTPPIEPATRFILPIAAGYGAITWAYHWPRRLEGYDQWVYPSYGMYVWGMPVQQLFTLAGVRDSYLLIVLAVPTAYLCGLVSWRLIERPTQKLRIYLRAPDETRPGDGRPAPHPDNEITQVMQPVAAAAPPHPDTEITQVIPAVAPASPHPRARRPQVARFEPRPGAPMPPVAHGRERRN</sequence>
<keyword evidence="2" id="KW-1133">Transmembrane helix</keyword>
<gene>
    <name evidence="4" type="ORF">H4W30_005265</name>
</gene>
<dbReference type="InterPro" id="IPR002656">
    <property type="entry name" value="Acyl_transf_3_dom"/>
</dbReference>
<feature type="transmembrane region" description="Helical" evidence="2">
    <location>
        <begin position="211"/>
        <end position="233"/>
    </location>
</feature>
<accession>A0ABR9LCE2</accession>
<evidence type="ECO:0000256" key="2">
    <source>
        <dbReference type="SAM" id="Phobius"/>
    </source>
</evidence>
<feature type="transmembrane region" description="Helical" evidence="2">
    <location>
        <begin position="323"/>
        <end position="344"/>
    </location>
</feature>
<name>A0ABR9LCE2_9PSEU</name>
<feature type="transmembrane region" description="Helical" evidence="2">
    <location>
        <begin position="155"/>
        <end position="176"/>
    </location>
</feature>
<dbReference type="InterPro" id="IPR050879">
    <property type="entry name" value="Acyltransferase_3"/>
</dbReference>
<dbReference type="PANTHER" id="PTHR23028">
    <property type="entry name" value="ACETYLTRANSFERASE"/>
    <property type="match status" value="1"/>
</dbReference>
<dbReference type="Proteomes" id="UP000656548">
    <property type="component" value="Unassembled WGS sequence"/>
</dbReference>
<feature type="transmembrane region" description="Helical" evidence="2">
    <location>
        <begin position="245"/>
        <end position="263"/>
    </location>
</feature>
<dbReference type="RefSeq" id="WP_192745230.1">
    <property type="nucleotide sequence ID" value="NZ_JADBEJ010000005.1"/>
</dbReference>
<keyword evidence="2" id="KW-0812">Transmembrane</keyword>
<feature type="transmembrane region" description="Helical" evidence="2">
    <location>
        <begin position="48"/>
        <end position="69"/>
    </location>
</feature>
<protein>
    <submittedName>
        <fullName evidence="4">Peptidoglycan/LPS O-acetylase OafA/YrhL</fullName>
    </submittedName>
</protein>
<keyword evidence="2" id="KW-0472">Membrane</keyword>
<dbReference type="EMBL" id="JADBEJ010000005">
    <property type="protein sequence ID" value="MBE1578205.1"/>
    <property type="molecule type" value="Genomic_DNA"/>
</dbReference>
<feature type="compositionally biased region" description="Basic and acidic residues" evidence="1">
    <location>
        <begin position="357"/>
        <end position="374"/>
    </location>
</feature>
<evidence type="ECO:0000313" key="4">
    <source>
        <dbReference type="EMBL" id="MBE1578205.1"/>
    </source>
</evidence>
<reference evidence="4 5" key="1">
    <citation type="submission" date="2020-10" db="EMBL/GenBank/DDBJ databases">
        <title>Sequencing the genomes of 1000 actinobacteria strains.</title>
        <authorList>
            <person name="Klenk H.-P."/>
        </authorList>
    </citation>
    <scope>NUCLEOTIDE SEQUENCE [LARGE SCALE GENOMIC DNA]</scope>
    <source>
        <strain evidence="4 5">DSM 46661</strain>
    </source>
</reference>
<dbReference type="Pfam" id="PF01757">
    <property type="entry name" value="Acyl_transf_3"/>
    <property type="match status" value="1"/>
</dbReference>
<feature type="transmembrane region" description="Helical" evidence="2">
    <location>
        <begin position="17"/>
        <end position="36"/>
    </location>
</feature>
<evidence type="ECO:0000256" key="1">
    <source>
        <dbReference type="SAM" id="MobiDB-lite"/>
    </source>
</evidence>
<feature type="transmembrane region" description="Helical" evidence="2">
    <location>
        <begin position="183"/>
        <end position="205"/>
    </location>
</feature>
<feature type="domain" description="Acyltransferase 3" evidence="3">
    <location>
        <begin position="16"/>
        <end position="321"/>
    </location>
</feature>